<dbReference type="Pfam" id="PF00534">
    <property type="entry name" value="Glycos_transf_1"/>
    <property type="match status" value="1"/>
</dbReference>
<protein>
    <submittedName>
        <fullName evidence="3">Glycosyl transferase group 1</fullName>
    </submittedName>
</protein>
<feature type="domain" description="Glycosyl transferase family 1" evidence="2">
    <location>
        <begin position="158"/>
        <end position="254"/>
    </location>
</feature>
<dbReference type="RefSeq" id="WP_104372240.1">
    <property type="nucleotide sequence ID" value="NZ_BFAV01000124.1"/>
</dbReference>
<dbReference type="Gene3D" id="3.40.50.2000">
    <property type="entry name" value="Glycogen Phosphorylase B"/>
    <property type="match status" value="2"/>
</dbReference>
<comment type="caution">
    <text evidence="3">The sequence shown here is derived from an EMBL/GenBank/DDBJ whole genome shotgun (WGS) entry which is preliminary data.</text>
</comment>
<dbReference type="EMBL" id="BFAV01000124">
    <property type="protein sequence ID" value="GBF33918.1"/>
    <property type="molecule type" value="Genomic_DNA"/>
</dbReference>
<dbReference type="Proteomes" id="UP000239549">
    <property type="component" value="Unassembled WGS sequence"/>
</dbReference>
<name>A0A2L2XCE8_9FIRM</name>
<evidence type="ECO:0000313" key="4">
    <source>
        <dbReference type="Proteomes" id="UP000239549"/>
    </source>
</evidence>
<reference evidence="4" key="1">
    <citation type="submission" date="2018-02" db="EMBL/GenBank/DDBJ databases">
        <title>Genome sequence of Desulfocucumis palustris strain NAW-5.</title>
        <authorList>
            <person name="Watanabe M."/>
            <person name="Kojima H."/>
            <person name="Fukui M."/>
        </authorList>
    </citation>
    <scope>NUCLEOTIDE SEQUENCE [LARGE SCALE GENOMIC DNA]</scope>
    <source>
        <strain evidence="4">NAW-5</strain>
    </source>
</reference>
<sequence length="348" mass="40382">MRVLAWPAFKNKNENPYNWLLSTHLVNIGVMVEEFSINRLVQGKFDILHINWPDAVLNNKNRIIVYIKSLILLIILISIKMRGTKILWTVHNLHSHENYYPRFEKWYMSKFISLIDGHISLSEEGKKALLNIYPILKRMPGFVVPHGNYREIYPNKVDRDESRIFLDIPLKAKVVSFVGQIRPYKNLEKLIKVFKEISDENVYLLVAGKPSDVQLGEIIKYEASKFDKIILFLDFIPDNMLQIYVNASDLMIFPYGEILNSGSAFMALTFNCPIMVPSVGAFKELKDILGGNYVITYDGELTAEKLVMAIKEITKEKVLEKHVLEEFEWNKIAPKVLNVYKYLLKSSY</sequence>
<accession>A0A2L2XCE8</accession>
<evidence type="ECO:0000259" key="2">
    <source>
        <dbReference type="Pfam" id="PF00534"/>
    </source>
</evidence>
<keyword evidence="4" id="KW-1185">Reference proteome</keyword>
<dbReference type="OrthoDB" id="134776at2"/>
<evidence type="ECO:0000256" key="1">
    <source>
        <dbReference type="ARBA" id="ARBA00022679"/>
    </source>
</evidence>
<evidence type="ECO:0000313" key="3">
    <source>
        <dbReference type="EMBL" id="GBF33918.1"/>
    </source>
</evidence>
<dbReference type="GO" id="GO:0009103">
    <property type="term" value="P:lipopolysaccharide biosynthetic process"/>
    <property type="evidence" value="ECO:0007669"/>
    <property type="project" value="TreeGrafter"/>
</dbReference>
<dbReference type="PANTHER" id="PTHR46401:SF2">
    <property type="entry name" value="GLYCOSYLTRANSFERASE WBBK-RELATED"/>
    <property type="match status" value="1"/>
</dbReference>
<dbReference type="AlphaFoldDB" id="A0A2L2XCE8"/>
<gene>
    <name evidence="3" type="ORF">DCCM_3029</name>
</gene>
<dbReference type="CDD" id="cd03801">
    <property type="entry name" value="GT4_PimA-like"/>
    <property type="match status" value="1"/>
</dbReference>
<dbReference type="GO" id="GO:0016757">
    <property type="term" value="F:glycosyltransferase activity"/>
    <property type="evidence" value="ECO:0007669"/>
    <property type="project" value="InterPro"/>
</dbReference>
<keyword evidence="1 3" id="KW-0808">Transferase</keyword>
<dbReference type="SUPFAM" id="SSF53756">
    <property type="entry name" value="UDP-Glycosyltransferase/glycogen phosphorylase"/>
    <property type="match status" value="1"/>
</dbReference>
<organism evidence="3 4">
    <name type="scientific">Desulfocucumis palustris</name>
    <dbReference type="NCBI Taxonomy" id="1898651"/>
    <lineage>
        <taxon>Bacteria</taxon>
        <taxon>Bacillati</taxon>
        <taxon>Bacillota</taxon>
        <taxon>Clostridia</taxon>
        <taxon>Eubacteriales</taxon>
        <taxon>Desulfocucumaceae</taxon>
        <taxon>Desulfocucumis</taxon>
    </lineage>
</organism>
<proteinExistence type="predicted"/>
<dbReference type="InterPro" id="IPR001296">
    <property type="entry name" value="Glyco_trans_1"/>
</dbReference>
<dbReference type="PANTHER" id="PTHR46401">
    <property type="entry name" value="GLYCOSYLTRANSFERASE WBBK-RELATED"/>
    <property type="match status" value="1"/>
</dbReference>